<evidence type="ECO:0000256" key="2">
    <source>
        <dbReference type="ARBA" id="ARBA00022840"/>
    </source>
</evidence>
<dbReference type="RefSeq" id="WP_212963749.1">
    <property type="nucleotide sequence ID" value="NZ_BOQT01000018.1"/>
</dbReference>
<feature type="domain" description="UvrD-like helicase C-terminal" evidence="3">
    <location>
        <begin position="644"/>
        <end position="691"/>
    </location>
</feature>
<name>A0ABQ4KC81_9BACI</name>
<dbReference type="InterPro" id="IPR027785">
    <property type="entry name" value="UvrD-like_helicase_C"/>
</dbReference>
<keyword evidence="2" id="KW-0067">ATP-binding</keyword>
<feature type="domain" description="ATP-dependent RecD2 DNA helicase-like helix-hairpin-helix" evidence="4">
    <location>
        <begin position="144"/>
        <end position="234"/>
    </location>
</feature>
<dbReference type="Pfam" id="PF13604">
    <property type="entry name" value="AAA_30"/>
    <property type="match status" value="1"/>
</dbReference>
<proteinExistence type="predicted"/>
<dbReference type="PANTHER" id="PTHR43788">
    <property type="entry name" value="DNA2/NAM7 HELICASE FAMILY MEMBER"/>
    <property type="match status" value="1"/>
</dbReference>
<dbReference type="CDD" id="cd17933">
    <property type="entry name" value="DEXSc_RecD-like"/>
    <property type="match status" value="1"/>
</dbReference>
<evidence type="ECO:0000259" key="3">
    <source>
        <dbReference type="Pfam" id="PF13538"/>
    </source>
</evidence>
<dbReference type="Gene3D" id="3.40.50.300">
    <property type="entry name" value="P-loop containing nucleotide triphosphate hydrolases"/>
    <property type="match status" value="2"/>
</dbReference>
<dbReference type="SUPFAM" id="SSF52540">
    <property type="entry name" value="P-loop containing nucleoside triphosphate hydrolases"/>
    <property type="match status" value="2"/>
</dbReference>
<dbReference type="EMBL" id="BOQT01000018">
    <property type="protein sequence ID" value="GIN22637.1"/>
    <property type="molecule type" value="Genomic_DNA"/>
</dbReference>
<dbReference type="CDD" id="cd18809">
    <property type="entry name" value="SF1_C_RecD"/>
    <property type="match status" value="1"/>
</dbReference>
<reference evidence="6 7" key="1">
    <citation type="submission" date="2021-03" db="EMBL/GenBank/DDBJ databases">
        <title>Antimicrobial resistance genes in bacteria isolated from Japanese honey, and their potential for conferring macrolide and lincosamide resistance in the American foulbrood pathogen Paenibacillus larvae.</title>
        <authorList>
            <person name="Okamoto M."/>
            <person name="Kumagai M."/>
            <person name="Kanamori H."/>
            <person name="Takamatsu D."/>
        </authorList>
    </citation>
    <scope>NUCLEOTIDE SEQUENCE [LARGE SCALE GENOMIC DNA]</scope>
    <source>
        <strain evidence="6 7">J1TS3</strain>
    </source>
</reference>
<keyword evidence="1" id="KW-0547">Nucleotide-binding</keyword>
<dbReference type="Gene3D" id="2.30.30.940">
    <property type="match status" value="1"/>
</dbReference>
<protein>
    <submittedName>
        <fullName evidence="6">Exodeoxyribonuclease V subunit alpha</fullName>
    </submittedName>
</protein>
<dbReference type="InterPro" id="IPR041451">
    <property type="entry name" value="RecD2_SH13"/>
</dbReference>
<evidence type="ECO:0000256" key="1">
    <source>
        <dbReference type="ARBA" id="ARBA00022741"/>
    </source>
</evidence>
<keyword evidence="7" id="KW-1185">Reference proteome</keyword>
<dbReference type="Proteomes" id="UP000680279">
    <property type="component" value="Unassembled WGS sequence"/>
</dbReference>
<sequence>MHKIIETTVVPVFRRYYDHKSSRGIYRCEVIDSAIKSKLITIKGSMMELEIGTEYLVRLREDFDKKWGMQYEVESIFEDIPKDINKQRFYLLTILTQKQVDAIYNTYPNTDIIELIRKDEFDYNKVHGVGVATYERIKNKIIENVELQKAFEFLSGFGVTNNAIMKLVRHFRSSVLLIQEMMKNPYCITAVGGFGFKSADVIAMKMGYAPKGKFRIESAIEHIVKESIKQGSTYIEVFSLIDKVHELLTIDTDLITPHVKETDRLTIVQDRVTLKAVYHAEEYITKRLLSLVEDGKCGVSYNVDKFIKEQENKLDIKLTHQQKSFFTNFSKYNINCLVGNAGSGKSNMTKLVISLLEELGLSYRLVSPTAKAAKVLTNYTERPAETIHRAIGMGRREEDGFETYIEEEVLIVDEFSMVDVLLCQNMLKKCTHENLKVVFIGDDEQLASVGPGRILHDIMKSDKIPVTKLDVIFRQKEGGIIDIATKMRKGESFLRNSDWGIKKFGNDCTIACVPQEKIEGGYKYFFKQLLKKYSHEEITIATPTWKGSLGVTQINNEIQEIVNPPSSNKNEILYGDNVVFREGDIVMNTKNDDRLHIVKGKASLIVNGDDGKITHIDKENRIIHVDFGFAVVEYEKESLAQLTHSWAQTVHKLQGSSNKAVIVIADKAHKFQMNGNLLYVAATRPTEELIILSQSETINSSLRKKANLQRNTFLFDMLVEGIN</sequence>
<evidence type="ECO:0000259" key="4">
    <source>
        <dbReference type="Pfam" id="PF14490"/>
    </source>
</evidence>
<evidence type="ECO:0000313" key="7">
    <source>
        <dbReference type="Proteomes" id="UP000680279"/>
    </source>
</evidence>
<gene>
    <name evidence="6" type="primary">recD</name>
    <name evidence="6" type="ORF">J1TS3_37710</name>
</gene>
<dbReference type="PANTHER" id="PTHR43788:SF6">
    <property type="entry name" value="DNA HELICASE B"/>
    <property type="match status" value="1"/>
</dbReference>
<dbReference type="Gene3D" id="1.10.10.2220">
    <property type="match status" value="1"/>
</dbReference>
<dbReference type="InterPro" id="IPR050534">
    <property type="entry name" value="Coronavir_polyprotein_1ab"/>
</dbReference>
<dbReference type="InterPro" id="IPR027417">
    <property type="entry name" value="P-loop_NTPase"/>
</dbReference>
<accession>A0ABQ4KC81</accession>
<comment type="caution">
    <text evidence="6">The sequence shown here is derived from an EMBL/GenBank/DDBJ whole genome shotgun (WGS) entry which is preliminary data.</text>
</comment>
<feature type="domain" description="ATP-dependent RecD2 DNA helicase SH3" evidence="5">
    <location>
        <begin position="554"/>
        <end position="627"/>
    </location>
</feature>
<dbReference type="Pfam" id="PF18335">
    <property type="entry name" value="SH3_13"/>
    <property type="match status" value="1"/>
</dbReference>
<evidence type="ECO:0000313" key="6">
    <source>
        <dbReference type="EMBL" id="GIN22637.1"/>
    </source>
</evidence>
<dbReference type="InterPro" id="IPR029493">
    <property type="entry name" value="RecD2-like_HHH"/>
</dbReference>
<dbReference type="Pfam" id="PF13538">
    <property type="entry name" value="UvrD_C_2"/>
    <property type="match status" value="1"/>
</dbReference>
<dbReference type="Pfam" id="PF14490">
    <property type="entry name" value="HHH_RecD2"/>
    <property type="match status" value="1"/>
</dbReference>
<organism evidence="6 7">
    <name type="scientific">Siminovitchia fordii</name>
    <dbReference type="NCBI Taxonomy" id="254759"/>
    <lineage>
        <taxon>Bacteria</taxon>
        <taxon>Bacillati</taxon>
        <taxon>Bacillota</taxon>
        <taxon>Bacilli</taxon>
        <taxon>Bacillales</taxon>
        <taxon>Bacillaceae</taxon>
        <taxon>Siminovitchia</taxon>
    </lineage>
</organism>
<evidence type="ECO:0000259" key="5">
    <source>
        <dbReference type="Pfam" id="PF18335"/>
    </source>
</evidence>